<dbReference type="Proteomes" id="UP000240357">
    <property type="component" value="Unassembled WGS sequence"/>
</dbReference>
<protein>
    <submittedName>
        <fullName evidence="1">SusD/RagB family nutrient-binding outer membrane lipoprotein</fullName>
    </submittedName>
</protein>
<evidence type="ECO:0000313" key="1">
    <source>
        <dbReference type="EMBL" id="PSR56117.1"/>
    </source>
</evidence>
<dbReference type="PROSITE" id="PS51257">
    <property type="entry name" value="PROKAR_LIPOPROTEIN"/>
    <property type="match status" value="1"/>
</dbReference>
<dbReference type="InterPro" id="IPR011990">
    <property type="entry name" value="TPR-like_helical_dom_sf"/>
</dbReference>
<dbReference type="SUPFAM" id="SSF48452">
    <property type="entry name" value="TPR-like"/>
    <property type="match status" value="1"/>
</dbReference>
<dbReference type="RefSeq" id="WP_106932295.1">
    <property type="nucleotide sequence ID" value="NZ_PYFT01000001.1"/>
</dbReference>
<evidence type="ECO:0000313" key="2">
    <source>
        <dbReference type="Proteomes" id="UP000240357"/>
    </source>
</evidence>
<gene>
    <name evidence="1" type="ORF">AHMF7605_22730</name>
</gene>
<dbReference type="Pfam" id="PF12771">
    <property type="entry name" value="SusD-like_2"/>
    <property type="match status" value="1"/>
</dbReference>
<keyword evidence="1" id="KW-0449">Lipoprotein</keyword>
<reference evidence="1 2" key="1">
    <citation type="submission" date="2018-03" db="EMBL/GenBank/DDBJ databases">
        <title>Adhaeribacter sp. HMF7605 Genome sequencing and assembly.</title>
        <authorList>
            <person name="Kang H."/>
            <person name="Kang J."/>
            <person name="Cha I."/>
            <person name="Kim H."/>
            <person name="Joh K."/>
        </authorList>
    </citation>
    <scope>NUCLEOTIDE SEQUENCE [LARGE SCALE GENOMIC DNA]</scope>
    <source>
        <strain evidence="1 2">HMF7605</strain>
    </source>
</reference>
<comment type="caution">
    <text evidence="1">The sequence shown here is derived from an EMBL/GenBank/DDBJ whole genome shotgun (WGS) entry which is preliminary data.</text>
</comment>
<name>A0A2T2YKS8_9BACT</name>
<proteinExistence type="predicted"/>
<dbReference type="AlphaFoldDB" id="A0A2T2YKS8"/>
<dbReference type="OrthoDB" id="622163at2"/>
<dbReference type="InterPro" id="IPR041662">
    <property type="entry name" value="SusD-like_2"/>
</dbReference>
<dbReference type="EMBL" id="PYFT01000001">
    <property type="protein sequence ID" value="PSR56117.1"/>
    <property type="molecule type" value="Genomic_DNA"/>
</dbReference>
<sequence length="476" mass="51552">MKKILIFCIPALMFATSCKDLDDYNNLNPKAATVVPGVSLVSNAQRVLANTVNTPDYNINPFRFYVQHWAATTYPDESQFIIETRSINRFFWDPLYRDVLSDLNEGKKIITADAVLDPKVKANQLAAVEVLEVYAWSVLVNTFGDVPYTEALNADNVLPKFDDDAAIYADLATRLDKAIGMFDATAAGLGTGDLYYSGNVANWVKFANSLKLRLGMNYADVDPGKSKTMVEAAVPNVFTSNADNAKITYLNALPNRNQLYESLVQSGRSDFVGASTLVDPMVATNDPRLPIYFKPVAGSATFKGGTAGAPNSATNNSTPGAALENPTLPGMLLTYSEVEFLLAEAVERGYAVSGTAAQHYNAGVTASILEWGVTAAAAESYLAQPAVAYATAAGDWKQKIGTQKWIALYSQPTQAWTEWRRLDAPNLVKPAAAISEIPLRLTYPTTEANLNTTNYQAASSAIGGDVVTARIFWDKL</sequence>
<accession>A0A2T2YKS8</accession>
<keyword evidence="2" id="KW-1185">Reference proteome</keyword>
<organism evidence="1 2">
    <name type="scientific">Adhaeribacter arboris</name>
    <dbReference type="NCBI Taxonomy" id="2072846"/>
    <lineage>
        <taxon>Bacteria</taxon>
        <taxon>Pseudomonadati</taxon>
        <taxon>Bacteroidota</taxon>
        <taxon>Cytophagia</taxon>
        <taxon>Cytophagales</taxon>
        <taxon>Hymenobacteraceae</taxon>
        <taxon>Adhaeribacter</taxon>
    </lineage>
</organism>
<dbReference type="Gene3D" id="1.25.40.390">
    <property type="match status" value="1"/>
</dbReference>